<dbReference type="RefSeq" id="XP_013772379.2">
    <property type="nucleotide sequence ID" value="XM_013916925.2"/>
</dbReference>
<dbReference type="Proteomes" id="UP000694941">
    <property type="component" value="Unplaced"/>
</dbReference>
<reference evidence="2" key="1">
    <citation type="submission" date="2025-08" db="UniProtKB">
        <authorList>
            <consortium name="RefSeq"/>
        </authorList>
    </citation>
    <scope>IDENTIFICATION</scope>
    <source>
        <tissue evidence="2">Muscle</tissue>
    </source>
</reference>
<keyword evidence="1" id="KW-1185">Reference proteome</keyword>
<organism evidence="1 2">
    <name type="scientific">Limulus polyphemus</name>
    <name type="common">Atlantic horseshoe crab</name>
    <dbReference type="NCBI Taxonomy" id="6850"/>
    <lineage>
        <taxon>Eukaryota</taxon>
        <taxon>Metazoa</taxon>
        <taxon>Ecdysozoa</taxon>
        <taxon>Arthropoda</taxon>
        <taxon>Chelicerata</taxon>
        <taxon>Merostomata</taxon>
        <taxon>Xiphosura</taxon>
        <taxon>Limulidae</taxon>
        <taxon>Limulus</taxon>
    </lineage>
</organism>
<name>A0ABM1B0N5_LIMPO</name>
<evidence type="ECO:0000313" key="2">
    <source>
        <dbReference type="RefSeq" id="XP_013772379.2"/>
    </source>
</evidence>
<gene>
    <name evidence="2" type="primary">LOC106457500</name>
</gene>
<proteinExistence type="predicted"/>
<dbReference type="GeneID" id="106457500"/>
<accession>A0ABM1B0N5</accession>
<evidence type="ECO:0000313" key="1">
    <source>
        <dbReference type="Proteomes" id="UP000694941"/>
    </source>
</evidence>
<protein>
    <submittedName>
        <fullName evidence="2">Uncharacterized protein LOC106457500 isoform X2</fullName>
    </submittedName>
</protein>
<sequence>MSAPLGSGERPRWVNPCGLPDHLLDPDSDLQNLPPFTAKELVSKVVEVTESAKNHAEAVEQEFRKEVFKDSAFNVDYMRQEWLPVIPPTSEDHFGGIDVKEAYKKAFEYLQYYAVGVDEMKMDQVLHPESGQFLDHFQEVENRIREVLCELQLGMYTLKIRQNPDVMKNVMSTEYRDIPEESKRNLRDYLILRDYLKSITYIWELFRHLLKIS</sequence>